<dbReference type="InterPro" id="IPR013783">
    <property type="entry name" value="Ig-like_fold"/>
</dbReference>
<dbReference type="Proteomes" id="UP000007113">
    <property type="component" value="Chromosome"/>
</dbReference>
<dbReference type="HOGENOM" id="CLU_695920_0_0_0"/>
<keyword evidence="3" id="KW-1185">Reference proteome</keyword>
<dbReference type="SUPFAM" id="SSF48726">
    <property type="entry name" value="Immunoglobulin"/>
    <property type="match status" value="1"/>
</dbReference>
<evidence type="ECO:0000313" key="2">
    <source>
        <dbReference type="EMBL" id="AEU35868.1"/>
    </source>
</evidence>
<accession>G8P1P3</accession>
<dbReference type="STRING" id="682795.AciX8_1527"/>
<dbReference type="KEGG" id="gma:AciX8_1527"/>
<name>G8P1P3_GRAMM</name>
<dbReference type="PROSITE" id="PS50835">
    <property type="entry name" value="IG_LIKE"/>
    <property type="match status" value="1"/>
</dbReference>
<evidence type="ECO:0000313" key="3">
    <source>
        <dbReference type="Proteomes" id="UP000007113"/>
    </source>
</evidence>
<sequence length="396" mass="40370">MAWTSLLVTIFAMAGCGSGRLPATTSGLAPTIVTQPANATIPLDSAASLAVSAMGTGPLSYQWTENGNTVPGATSASLTTAALQLADSGDKFTVTVTNIYGSVTSNVATITIGPRSPAQRDMRFKHVQLAPTLEGVEMTNIEAVIPGNMSDTTFSSTVGSTLMVGNQDCGTSANLTSCAWLLQQFAAPAGIQGFNSSYQVDNLTNLDSDLTAVGANSVLTSLDEQNGPGFAYGVFAYSVETDPTVPNGFTMQRATVTDATLATSVSAMAAKGVVVTAASVNSVAGIDLVAYGWSGDQGTTYDAQTVLTTYVNLGPQALSLAQQGYIITAVGTADANQMLLVGTKVHGDTLPRNLSYAGFQGGGGTSSNGQIVIGYVFGNDAGNNPNLPAVETLLAQ</sequence>
<reference evidence="2 3" key="1">
    <citation type="submission" date="2011-11" db="EMBL/GenBank/DDBJ databases">
        <title>Complete sequence of Granulicella mallensis MP5ACTX8.</title>
        <authorList>
            <consortium name="US DOE Joint Genome Institute"/>
            <person name="Lucas S."/>
            <person name="Copeland A."/>
            <person name="Lapidus A."/>
            <person name="Cheng J.-F."/>
            <person name="Goodwin L."/>
            <person name="Pitluck S."/>
            <person name="Peters L."/>
            <person name="Lu M."/>
            <person name="Detter J.C."/>
            <person name="Han C."/>
            <person name="Tapia R."/>
            <person name="Land M."/>
            <person name="Hauser L."/>
            <person name="Kyrpides N."/>
            <person name="Ivanova N."/>
            <person name="Mikhailova N."/>
            <person name="Pagani I."/>
            <person name="Rawat S."/>
            <person name="Mannisto M."/>
            <person name="Haggblom M."/>
            <person name="Woyke T."/>
        </authorList>
    </citation>
    <scope>NUCLEOTIDE SEQUENCE [LARGE SCALE GENOMIC DNA]</scope>
    <source>
        <strain evidence="3">ATCC BAA-1857 / DSM 23137 / MP5ACTX8</strain>
    </source>
</reference>
<dbReference type="EMBL" id="CP003130">
    <property type="protein sequence ID" value="AEU35868.1"/>
    <property type="molecule type" value="Genomic_DNA"/>
</dbReference>
<proteinExistence type="predicted"/>
<dbReference type="eggNOG" id="COG2133">
    <property type="taxonomic scope" value="Bacteria"/>
</dbReference>
<dbReference type="InterPro" id="IPR036179">
    <property type="entry name" value="Ig-like_dom_sf"/>
</dbReference>
<dbReference type="InterPro" id="IPR007110">
    <property type="entry name" value="Ig-like_dom"/>
</dbReference>
<dbReference type="AlphaFoldDB" id="G8P1P3"/>
<evidence type="ECO:0000259" key="1">
    <source>
        <dbReference type="PROSITE" id="PS50835"/>
    </source>
</evidence>
<feature type="domain" description="Ig-like" evidence="1">
    <location>
        <begin position="30"/>
        <end position="111"/>
    </location>
</feature>
<dbReference type="Gene3D" id="2.60.40.10">
    <property type="entry name" value="Immunoglobulins"/>
    <property type="match status" value="1"/>
</dbReference>
<protein>
    <recommendedName>
        <fullName evidence="1">Ig-like domain-containing protein</fullName>
    </recommendedName>
</protein>
<gene>
    <name evidence="2" type="ordered locus">AciX8_1527</name>
</gene>
<organism evidence="2 3">
    <name type="scientific">Granulicella mallensis (strain ATCC BAA-1857 / DSM 23137 / MP5ACTX8)</name>
    <dbReference type="NCBI Taxonomy" id="682795"/>
    <lineage>
        <taxon>Bacteria</taxon>
        <taxon>Pseudomonadati</taxon>
        <taxon>Acidobacteriota</taxon>
        <taxon>Terriglobia</taxon>
        <taxon>Terriglobales</taxon>
        <taxon>Acidobacteriaceae</taxon>
        <taxon>Granulicella</taxon>
    </lineage>
</organism>